<dbReference type="SUPFAM" id="SSF53756">
    <property type="entry name" value="UDP-Glycosyltransferase/glycogen phosphorylase"/>
    <property type="match status" value="1"/>
</dbReference>
<feature type="region of interest" description="Disordered" evidence="1">
    <location>
        <begin position="1"/>
        <end position="30"/>
    </location>
</feature>
<dbReference type="Gene3D" id="3.40.50.2000">
    <property type="entry name" value="Glycogen Phosphorylase B"/>
    <property type="match status" value="2"/>
</dbReference>
<name>A0ABT3NZA6_9PROT</name>
<protein>
    <submittedName>
        <fullName evidence="2">Glycosyltransferase family 4 protein</fullName>
    </submittedName>
</protein>
<keyword evidence="3" id="KW-1185">Reference proteome</keyword>
<gene>
    <name evidence="2" type="ORF">OF850_17890</name>
</gene>
<dbReference type="PANTHER" id="PTHR12526">
    <property type="entry name" value="GLYCOSYLTRANSFERASE"/>
    <property type="match status" value="1"/>
</dbReference>
<dbReference type="CDD" id="cd03801">
    <property type="entry name" value="GT4_PimA-like"/>
    <property type="match status" value="1"/>
</dbReference>
<feature type="compositionally biased region" description="Basic and acidic residues" evidence="1">
    <location>
        <begin position="7"/>
        <end position="17"/>
    </location>
</feature>
<evidence type="ECO:0000313" key="2">
    <source>
        <dbReference type="EMBL" id="MCW8087502.1"/>
    </source>
</evidence>
<evidence type="ECO:0000313" key="3">
    <source>
        <dbReference type="Proteomes" id="UP001526430"/>
    </source>
</evidence>
<dbReference type="EMBL" id="JAPFQI010000017">
    <property type="protein sequence ID" value="MCW8087502.1"/>
    <property type="molecule type" value="Genomic_DNA"/>
</dbReference>
<reference evidence="2 3" key="1">
    <citation type="submission" date="2022-10" db="EMBL/GenBank/DDBJ databases">
        <title>Roseococcus glaciei nov., sp. nov., isolated from glacier.</title>
        <authorList>
            <person name="Liu Q."/>
            <person name="Xin Y.-H."/>
        </authorList>
    </citation>
    <scope>NUCLEOTIDE SEQUENCE [LARGE SCALE GENOMIC DNA]</scope>
    <source>
        <strain evidence="2 3">MDT2-1-1</strain>
    </source>
</reference>
<dbReference type="Pfam" id="PF13692">
    <property type="entry name" value="Glyco_trans_1_4"/>
    <property type="match status" value="1"/>
</dbReference>
<dbReference type="Proteomes" id="UP001526430">
    <property type="component" value="Unassembled WGS sequence"/>
</dbReference>
<evidence type="ECO:0000256" key="1">
    <source>
        <dbReference type="SAM" id="MobiDB-lite"/>
    </source>
</evidence>
<dbReference type="PANTHER" id="PTHR12526:SF637">
    <property type="entry name" value="GLYCOSYLTRANSFERASE EPSF-RELATED"/>
    <property type="match status" value="1"/>
</dbReference>
<organism evidence="2 3">
    <name type="scientific">Sabulicella glaciei</name>
    <dbReference type="NCBI Taxonomy" id="2984948"/>
    <lineage>
        <taxon>Bacteria</taxon>
        <taxon>Pseudomonadati</taxon>
        <taxon>Pseudomonadota</taxon>
        <taxon>Alphaproteobacteria</taxon>
        <taxon>Acetobacterales</taxon>
        <taxon>Acetobacteraceae</taxon>
        <taxon>Sabulicella</taxon>
    </lineage>
</organism>
<sequence length="468" mass="51530">MASVASAEEKQDTKADELAEAEAAEAAAEPPKKFDLLLSTVRAELESMEEPPPQLVPDDWFEYKVKGQFIELAAPASLSIEASFMQAIPTGTRHILLVPWLGVSGGSERITQLLIKALHETYGHRGVCVVAPDLQYNLDKSDRTQHAVPVAAINDVAPDCDLDGRIEILDRMMKEVIPDTVHNLNSDTGWFMFMERGPWHAQNAALFGNIYSDILYGDRFRLGAFWQYLPRCVEFMQGIIADNGAVVRSAVDTFSLPSSLQKKFFLLRTPVLGLPGAGGGFVNHPYRANAKRGTLWMSRVAREKRIDILAQVAARMPDHPFAMYGAIFAAAAKPDLDWLPSTPNVDFRGRYGAIFDLPLQEFSSYMFTSAAEGMPIALLEAAMLGLPLIAPRIGGIPELVDHETGWLVAGPDDVDGYVNAIEEADRDRGEAARRVAAAQARLSAEYSWEAFHRTLAQVPNYLSAELRS</sequence>
<accession>A0ABT3NZA6</accession>
<proteinExistence type="predicted"/>
<comment type="caution">
    <text evidence="2">The sequence shown here is derived from an EMBL/GenBank/DDBJ whole genome shotgun (WGS) entry which is preliminary data.</text>
</comment>